<dbReference type="Proteomes" id="UP000789702">
    <property type="component" value="Unassembled WGS sequence"/>
</dbReference>
<keyword evidence="2" id="KW-1185">Reference proteome</keyword>
<sequence>MVEVQEVPEGHEFSDNSDNESTSSLDSGSSEELESLSERLAALRDIIPEETRDSITNNVSSIMRFGVRSARFLGNVFWVLTTSAIILIMPLALELEREHQIIQLENEQKALMSGQSSNPYGQSSNPYGQLPGQNNRRNSINYLRILIGSELHVLKNITGHK</sequence>
<evidence type="ECO:0000313" key="2">
    <source>
        <dbReference type="Proteomes" id="UP000789702"/>
    </source>
</evidence>
<comment type="caution">
    <text evidence="1">The sequence shown here is derived from an EMBL/GenBank/DDBJ whole genome shotgun (WGS) entry which is preliminary data.</text>
</comment>
<dbReference type="EMBL" id="CAJVPU010000385">
    <property type="protein sequence ID" value="CAG8448753.1"/>
    <property type="molecule type" value="Genomic_DNA"/>
</dbReference>
<reference evidence="1" key="1">
    <citation type="submission" date="2021-06" db="EMBL/GenBank/DDBJ databases">
        <authorList>
            <person name="Kallberg Y."/>
            <person name="Tangrot J."/>
            <person name="Rosling A."/>
        </authorList>
    </citation>
    <scope>NUCLEOTIDE SEQUENCE</scope>
    <source>
        <strain evidence="1">IL203A</strain>
    </source>
</reference>
<protein>
    <submittedName>
        <fullName evidence="1">11914_t:CDS:1</fullName>
    </submittedName>
</protein>
<proteinExistence type="predicted"/>
<evidence type="ECO:0000313" key="1">
    <source>
        <dbReference type="EMBL" id="CAG8448753.1"/>
    </source>
</evidence>
<organism evidence="1 2">
    <name type="scientific">Dentiscutata heterogama</name>
    <dbReference type="NCBI Taxonomy" id="1316150"/>
    <lineage>
        <taxon>Eukaryota</taxon>
        <taxon>Fungi</taxon>
        <taxon>Fungi incertae sedis</taxon>
        <taxon>Mucoromycota</taxon>
        <taxon>Glomeromycotina</taxon>
        <taxon>Glomeromycetes</taxon>
        <taxon>Diversisporales</taxon>
        <taxon>Gigasporaceae</taxon>
        <taxon>Dentiscutata</taxon>
    </lineage>
</organism>
<gene>
    <name evidence="1" type="ORF">DHETER_LOCUS721</name>
</gene>
<accession>A0ACA9K2S3</accession>
<name>A0ACA9K2S3_9GLOM</name>